<dbReference type="CDD" id="cd00170">
    <property type="entry name" value="SEC14"/>
    <property type="match status" value="1"/>
</dbReference>
<organism evidence="3 4">
    <name type="scientific">Phaeodactylum tricornutum (strain CCAP 1055/1)</name>
    <dbReference type="NCBI Taxonomy" id="556484"/>
    <lineage>
        <taxon>Eukaryota</taxon>
        <taxon>Sar</taxon>
        <taxon>Stramenopiles</taxon>
        <taxon>Ochrophyta</taxon>
        <taxon>Bacillariophyta</taxon>
        <taxon>Bacillariophyceae</taxon>
        <taxon>Bacillariophycidae</taxon>
        <taxon>Naviculales</taxon>
        <taxon>Phaeodactylaceae</taxon>
        <taxon>Phaeodactylum</taxon>
    </lineage>
</organism>
<dbReference type="Gene3D" id="3.40.525.10">
    <property type="entry name" value="CRAL-TRIO lipid binding domain"/>
    <property type="match status" value="1"/>
</dbReference>
<dbReference type="InterPro" id="IPR001478">
    <property type="entry name" value="PDZ"/>
</dbReference>
<dbReference type="RefSeq" id="XP_002178466.1">
    <property type="nucleotide sequence ID" value="XM_002178430.1"/>
</dbReference>
<dbReference type="HOGENOM" id="CLU_753292_0_0_1"/>
<feature type="domain" description="PDZ" evidence="1">
    <location>
        <begin position="18"/>
        <end position="111"/>
    </location>
</feature>
<evidence type="ECO:0000259" key="2">
    <source>
        <dbReference type="PROSITE" id="PS50191"/>
    </source>
</evidence>
<dbReference type="eggNOG" id="ENOG502SMPW">
    <property type="taxonomic scope" value="Eukaryota"/>
</dbReference>
<dbReference type="AlphaFoldDB" id="B7FTS0"/>
<dbReference type="EMBL" id="CM000607">
    <property type="protein sequence ID" value="EEC50131.1"/>
    <property type="molecule type" value="Genomic_DNA"/>
</dbReference>
<dbReference type="PANTHER" id="PTHR46277:SF3">
    <property type="entry name" value="BINDING PROTEIN, PUTATIVE-RELATED"/>
    <property type="match status" value="1"/>
</dbReference>
<dbReference type="Proteomes" id="UP000000759">
    <property type="component" value="Chromosome 4"/>
</dbReference>
<feature type="domain" description="CRAL-TRIO" evidence="2">
    <location>
        <begin position="213"/>
        <end position="356"/>
    </location>
</feature>
<dbReference type="OrthoDB" id="37577at2759"/>
<dbReference type="InterPro" id="IPR036865">
    <property type="entry name" value="CRAL-TRIO_dom_sf"/>
</dbReference>
<evidence type="ECO:0008006" key="5">
    <source>
        <dbReference type="Google" id="ProtNLM"/>
    </source>
</evidence>
<accession>B7FTS0</accession>
<dbReference type="PROSITE" id="PS50106">
    <property type="entry name" value="PDZ"/>
    <property type="match status" value="1"/>
</dbReference>
<evidence type="ECO:0000313" key="4">
    <source>
        <dbReference type="Proteomes" id="UP000000759"/>
    </source>
</evidence>
<name>B7FTS0_PHATC</name>
<sequence>MSESQFGSTSVDVAKVLHISFAADPNGSLGCTLVHCDKAADNEMFVPGYATIGRLLDGDTVARKFDVQVGDCIVAVNGEGFRRFAPDYDTDKVEVLNREGEEVEVELDHKVISPGDAYDCLLLKIKTVKSAAPDPPLILTLERYSWDARPNSWGRFLDARDGNVPAAMQLMQDHEAWKAARFPIDLKTSGLQKILREKAVSEIDVEFLHDFPPTVYVEYGKLLNMQTAGEITADDVVAAFVIFTERMLAKAKNPRHPQTCQFIDLSGIGITSGLRAETLKKVYKVFEPNYPETLFKMVMFPVSTMFATTARTLLSFVNEKTQKKFVITNSLDKVCAELGWNRQEVEDCGGVTEFMRKHEKVGDSLHFE</sequence>
<dbReference type="GeneID" id="7198031"/>
<dbReference type="PANTHER" id="PTHR46277">
    <property type="entry name" value="OS03G0850700 PROTEIN"/>
    <property type="match status" value="1"/>
</dbReference>
<dbReference type="PROSITE" id="PS50191">
    <property type="entry name" value="CRAL_TRIO"/>
    <property type="match status" value="1"/>
</dbReference>
<dbReference type="OMA" id="AHERWRQ"/>
<reference evidence="4" key="2">
    <citation type="submission" date="2008-08" db="EMBL/GenBank/DDBJ databases">
        <authorList>
            <consortium name="Diatom Consortium"/>
            <person name="Grigoriev I."/>
            <person name="Grimwood J."/>
            <person name="Kuo A."/>
            <person name="Otillar R.P."/>
            <person name="Salamov A."/>
            <person name="Detter J.C."/>
            <person name="Lindquist E."/>
            <person name="Shapiro H."/>
            <person name="Lucas S."/>
            <person name="Glavina del Rio T."/>
            <person name="Pitluck S."/>
            <person name="Rokhsar D."/>
            <person name="Bowler C."/>
        </authorList>
    </citation>
    <scope>GENOME REANNOTATION</scope>
    <source>
        <strain evidence="4">CCAP 1055/1</strain>
    </source>
</reference>
<dbReference type="InterPro" id="IPR001251">
    <property type="entry name" value="CRAL-TRIO_dom"/>
</dbReference>
<evidence type="ECO:0000259" key="1">
    <source>
        <dbReference type="PROSITE" id="PS50106"/>
    </source>
</evidence>
<dbReference type="PaxDb" id="2850-Phatr44341"/>
<evidence type="ECO:0000313" key="3">
    <source>
        <dbReference type="EMBL" id="EEC50131.1"/>
    </source>
</evidence>
<dbReference type="KEGG" id="pti:PHATRDRAFT_44341"/>
<reference evidence="3 4" key="1">
    <citation type="journal article" date="2008" name="Nature">
        <title>The Phaeodactylum genome reveals the evolutionary history of diatom genomes.</title>
        <authorList>
            <person name="Bowler C."/>
            <person name="Allen A.E."/>
            <person name="Badger J.H."/>
            <person name="Grimwood J."/>
            <person name="Jabbari K."/>
            <person name="Kuo A."/>
            <person name="Maheswari U."/>
            <person name="Martens C."/>
            <person name="Maumus F."/>
            <person name="Otillar R.P."/>
            <person name="Rayko E."/>
            <person name="Salamov A."/>
            <person name="Vandepoele K."/>
            <person name="Beszteri B."/>
            <person name="Gruber A."/>
            <person name="Heijde M."/>
            <person name="Katinka M."/>
            <person name="Mock T."/>
            <person name="Valentin K."/>
            <person name="Verret F."/>
            <person name="Berges J.A."/>
            <person name="Brownlee C."/>
            <person name="Cadoret J.P."/>
            <person name="Chiovitti A."/>
            <person name="Choi C.J."/>
            <person name="Coesel S."/>
            <person name="De Martino A."/>
            <person name="Detter J.C."/>
            <person name="Durkin C."/>
            <person name="Falciatore A."/>
            <person name="Fournet J."/>
            <person name="Haruta M."/>
            <person name="Huysman M.J."/>
            <person name="Jenkins B.D."/>
            <person name="Jiroutova K."/>
            <person name="Jorgensen R.E."/>
            <person name="Joubert Y."/>
            <person name="Kaplan A."/>
            <person name="Kroger N."/>
            <person name="Kroth P.G."/>
            <person name="La Roche J."/>
            <person name="Lindquist E."/>
            <person name="Lommer M."/>
            <person name="Martin-Jezequel V."/>
            <person name="Lopez P.J."/>
            <person name="Lucas S."/>
            <person name="Mangogna M."/>
            <person name="McGinnis K."/>
            <person name="Medlin L.K."/>
            <person name="Montsant A."/>
            <person name="Oudot-Le Secq M.P."/>
            <person name="Napoli C."/>
            <person name="Obornik M."/>
            <person name="Parker M.S."/>
            <person name="Petit J.L."/>
            <person name="Porcel B.M."/>
            <person name="Poulsen N."/>
            <person name="Robison M."/>
            <person name="Rychlewski L."/>
            <person name="Rynearson T.A."/>
            <person name="Schmutz J."/>
            <person name="Shapiro H."/>
            <person name="Siaut M."/>
            <person name="Stanley M."/>
            <person name="Sussman M.R."/>
            <person name="Taylor A.R."/>
            <person name="Vardi A."/>
            <person name="von Dassow P."/>
            <person name="Vyverman W."/>
            <person name="Willis A."/>
            <person name="Wyrwicz L.S."/>
            <person name="Rokhsar D.S."/>
            <person name="Weissenbach J."/>
            <person name="Armbrust E.V."/>
            <person name="Green B.R."/>
            <person name="Van de Peer Y."/>
            <person name="Grigoriev I.V."/>
        </authorList>
    </citation>
    <scope>NUCLEOTIDE SEQUENCE [LARGE SCALE GENOMIC DNA]</scope>
    <source>
        <strain evidence="3 4">CCAP 1055/1</strain>
    </source>
</reference>
<dbReference type="InterPro" id="IPR036034">
    <property type="entry name" value="PDZ_sf"/>
</dbReference>
<dbReference type="SUPFAM" id="SSF50156">
    <property type="entry name" value="PDZ domain-like"/>
    <property type="match status" value="1"/>
</dbReference>
<protein>
    <recommendedName>
        <fullName evidence="5">CRAL-TRIO domain-containing protein</fullName>
    </recommendedName>
</protein>
<keyword evidence="4" id="KW-1185">Reference proteome</keyword>
<dbReference type="Pfam" id="PF00650">
    <property type="entry name" value="CRAL_TRIO"/>
    <property type="match status" value="1"/>
</dbReference>
<dbReference type="SUPFAM" id="SSF52087">
    <property type="entry name" value="CRAL/TRIO domain"/>
    <property type="match status" value="1"/>
</dbReference>
<proteinExistence type="predicted"/>
<gene>
    <name evidence="3" type="ORF">PHATRDRAFT_44341</name>
</gene>
<dbReference type="InParanoid" id="B7FTS0"/>